<evidence type="ECO:0000313" key="4">
    <source>
        <dbReference type="Proteomes" id="UP000754644"/>
    </source>
</evidence>
<dbReference type="InterPro" id="IPR025711">
    <property type="entry name" value="PepSY"/>
</dbReference>
<feature type="chain" id="PRO_5038144830" evidence="1">
    <location>
        <begin position="22"/>
        <end position="109"/>
    </location>
</feature>
<reference evidence="3" key="1">
    <citation type="submission" date="2020-05" db="EMBL/GenBank/DDBJ databases">
        <title>Sulfur intermediates as new biogeochemical hubs in an aquatic model microbial ecosystem.</title>
        <authorList>
            <person name="Vigneron A."/>
        </authorList>
    </citation>
    <scope>NUCLEOTIDE SEQUENCE</scope>
    <source>
        <strain evidence="3">Bin.250</strain>
    </source>
</reference>
<dbReference type="Pfam" id="PF03413">
    <property type="entry name" value="PepSY"/>
    <property type="match status" value="1"/>
</dbReference>
<sequence>MDNLILLTTLMLGLLSAQQVAARPFDHPVGTALLLVENRHSASSATPALQRLDSRTAAARVRQQHQNHKILSIQLIEGQGPGVFRVKTLSPQGVVKYVFVDASSGNVFE</sequence>
<comment type="caution">
    <text evidence="3">The sequence shown here is derived from an EMBL/GenBank/DDBJ whole genome shotgun (WGS) entry which is preliminary data.</text>
</comment>
<feature type="domain" description="PepSY" evidence="2">
    <location>
        <begin position="57"/>
        <end position="107"/>
    </location>
</feature>
<dbReference type="Proteomes" id="UP000754644">
    <property type="component" value="Unassembled WGS sequence"/>
</dbReference>
<protein>
    <submittedName>
        <fullName evidence="3">PepSY domain-containing protein</fullName>
    </submittedName>
</protein>
<evidence type="ECO:0000313" key="3">
    <source>
        <dbReference type="EMBL" id="NQV64722.1"/>
    </source>
</evidence>
<accession>A0A972VX67</accession>
<evidence type="ECO:0000259" key="2">
    <source>
        <dbReference type="Pfam" id="PF03413"/>
    </source>
</evidence>
<feature type="signal peptide" evidence="1">
    <location>
        <begin position="1"/>
        <end position="21"/>
    </location>
</feature>
<evidence type="ECO:0000256" key="1">
    <source>
        <dbReference type="SAM" id="SignalP"/>
    </source>
</evidence>
<gene>
    <name evidence="3" type="ORF">HQ497_05085</name>
</gene>
<name>A0A972VX67_9GAMM</name>
<proteinExistence type="predicted"/>
<dbReference type="EMBL" id="JABMOJ010000186">
    <property type="protein sequence ID" value="NQV64722.1"/>
    <property type="molecule type" value="Genomic_DNA"/>
</dbReference>
<organism evidence="3 4">
    <name type="scientific">SAR86 cluster bacterium</name>
    <dbReference type="NCBI Taxonomy" id="2030880"/>
    <lineage>
        <taxon>Bacteria</taxon>
        <taxon>Pseudomonadati</taxon>
        <taxon>Pseudomonadota</taxon>
        <taxon>Gammaproteobacteria</taxon>
        <taxon>SAR86 cluster</taxon>
    </lineage>
</organism>
<dbReference type="AlphaFoldDB" id="A0A972VX67"/>
<keyword evidence="1" id="KW-0732">Signal</keyword>